<evidence type="ECO:0000256" key="2">
    <source>
        <dbReference type="SAM" id="MobiDB-lite"/>
    </source>
</evidence>
<dbReference type="InterPro" id="IPR034706">
    <property type="entry name" value="CpoB"/>
</dbReference>
<dbReference type="Gene3D" id="1.20.5.110">
    <property type="match status" value="1"/>
</dbReference>
<organism evidence="4 5">
    <name type="scientific">Marinobacterium nitratireducens</name>
    <dbReference type="NCBI Taxonomy" id="518897"/>
    <lineage>
        <taxon>Bacteria</taxon>
        <taxon>Pseudomonadati</taxon>
        <taxon>Pseudomonadota</taxon>
        <taxon>Gammaproteobacteria</taxon>
        <taxon>Oceanospirillales</taxon>
        <taxon>Oceanospirillaceae</taxon>
        <taxon>Marinobacterium</taxon>
    </lineage>
</organism>
<comment type="similarity">
    <text evidence="1">Belongs to the CpoB family.</text>
</comment>
<dbReference type="InterPro" id="IPR032519">
    <property type="entry name" value="YbgF_tri"/>
</dbReference>
<dbReference type="Pfam" id="PF16331">
    <property type="entry name" value="TolA_bind_tri"/>
    <property type="match status" value="1"/>
</dbReference>
<comment type="subcellular location">
    <subcellularLocation>
        <location evidence="1">Periplasm</location>
    </subcellularLocation>
</comment>
<feature type="signal peptide" evidence="1">
    <location>
        <begin position="1"/>
        <end position="22"/>
    </location>
</feature>
<name>A0A917ZEU7_9GAMM</name>
<feature type="chain" id="PRO_5038196037" description="Cell division coordinator CpoB" evidence="1">
    <location>
        <begin position="23"/>
        <end position="271"/>
    </location>
</feature>
<dbReference type="Gene3D" id="1.25.40.10">
    <property type="entry name" value="Tetratricopeptide repeat domain"/>
    <property type="match status" value="1"/>
</dbReference>
<dbReference type="AlphaFoldDB" id="A0A917ZEU7"/>
<dbReference type="SUPFAM" id="SSF48452">
    <property type="entry name" value="TPR-like"/>
    <property type="match status" value="1"/>
</dbReference>
<dbReference type="InterPro" id="IPR019734">
    <property type="entry name" value="TPR_rpt"/>
</dbReference>
<gene>
    <name evidence="1" type="primary">cpoB</name>
    <name evidence="4" type="ORF">GCM10011348_17890</name>
</gene>
<dbReference type="InterPro" id="IPR014162">
    <property type="entry name" value="CpoB_C"/>
</dbReference>
<feature type="region of interest" description="Disordered" evidence="2">
    <location>
        <begin position="105"/>
        <end position="125"/>
    </location>
</feature>
<keyword evidence="1" id="KW-0574">Periplasm</keyword>
<dbReference type="Pfam" id="PF13174">
    <property type="entry name" value="TPR_6"/>
    <property type="match status" value="1"/>
</dbReference>
<dbReference type="NCBIfam" id="TIGR02795">
    <property type="entry name" value="tol_pal_ybgF"/>
    <property type="match status" value="1"/>
</dbReference>
<accession>A0A917ZEU7</accession>
<dbReference type="Pfam" id="PF13432">
    <property type="entry name" value="TPR_16"/>
    <property type="match status" value="1"/>
</dbReference>
<sequence precursor="true">MPKLRKLMLGGLLAALPAVAPADEVPIIEIAPGPGQNPSSATYGAAAGSQEAQLLLMVQQLQDEVRMLRGQVESQRYELDRMKNAQDERYRDLDRRMSLLITGGGVASAAPGGDTELGAPGLPDSTQAALPAPSVPSAPNTGVTTDNASAEGADAAYQAAFGLVRERQFDQAAAAFERFVLDYPASSRVPNAHYWLGEIYLAQQKLEASQKAFLQVVEHYAGNPKVPDALYKLGVLQDQLGNGEQSAHYMEQVIREYPNTSAARLAQNYKR</sequence>
<dbReference type="InterPro" id="IPR011990">
    <property type="entry name" value="TPR-like_helical_dom_sf"/>
</dbReference>
<reference evidence="4 5" key="1">
    <citation type="journal article" date="2014" name="Int. J. Syst. Evol. Microbiol.">
        <title>Complete genome sequence of Corynebacterium casei LMG S-19264T (=DSM 44701T), isolated from a smear-ripened cheese.</title>
        <authorList>
            <consortium name="US DOE Joint Genome Institute (JGI-PGF)"/>
            <person name="Walter F."/>
            <person name="Albersmeier A."/>
            <person name="Kalinowski J."/>
            <person name="Ruckert C."/>
        </authorList>
    </citation>
    <scope>NUCLEOTIDE SEQUENCE [LARGE SCALE GENOMIC DNA]</scope>
    <source>
        <strain evidence="4 5">CGMCC 1.7286</strain>
    </source>
</reference>
<comment type="caution">
    <text evidence="4">The sequence shown here is derived from an EMBL/GenBank/DDBJ whole genome shotgun (WGS) entry which is preliminary data.</text>
</comment>
<keyword evidence="5" id="KW-1185">Reference proteome</keyword>
<dbReference type="SMART" id="SM00028">
    <property type="entry name" value="TPR"/>
    <property type="match status" value="2"/>
</dbReference>
<dbReference type="GO" id="GO:0030288">
    <property type="term" value="C:outer membrane-bounded periplasmic space"/>
    <property type="evidence" value="ECO:0007669"/>
    <property type="project" value="UniProtKB-UniRule"/>
</dbReference>
<evidence type="ECO:0000256" key="1">
    <source>
        <dbReference type="HAMAP-Rule" id="MF_02066"/>
    </source>
</evidence>
<evidence type="ECO:0000313" key="4">
    <source>
        <dbReference type="EMBL" id="GGO80674.1"/>
    </source>
</evidence>
<dbReference type="HAMAP" id="MF_02066">
    <property type="entry name" value="CpoB"/>
    <property type="match status" value="1"/>
</dbReference>
<proteinExistence type="inferred from homology"/>
<keyword evidence="1" id="KW-0131">Cell cycle</keyword>
<feature type="domain" description="YbgF trimerisation" evidence="3">
    <location>
        <begin position="49"/>
        <end position="99"/>
    </location>
</feature>
<dbReference type="EMBL" id="BMLT01000004">
    <property type="protein sequence ID" value="GGO80674.1"/>
    <property type="molecule type" value="Genomic_DNA"/>
</dbReference>
<dbReference type="GO" id="GO:0070206">
    <property type="term" value="P:protein trimerization"/>
    <property type="evidence" value="ECO:0007669"/>
    <property type="project" value="InterPro"/>
</dbReference>
<dbReference type="GO" id="GO:0043093">
    <property type="term" value="P:FtsZ-dependent cytokinesis"/>
    <property type="evidence" value="ECO:0007669"/>
    <property type="project" value="UniProtKB-UniRule"/>
</dbReference>
<evidence type="ECO:0000313" key="5">
    <source>
        <dbReference type="Proteomes" id="UP000599578"/>
    </source>
</evidence>
<dbReference type="Proteomes" id="UP000599578">
    <property type="component" value="Unassembled WGS sequence"/>
</dbReference>
<keyword evidence="1" id="KW-0132">Cell division</keyword>
<protein>
    <recommendedName>
        <fullName evidence="1">Cell division coordinator CpoB</fullName>
    </recommendedName>
</protein>
<dbReference type="RefSeq" id="WP_188860243.1">
    <property type="nucleotide sequence ID" value="NZ_BMLT01000004.1"/>
</dbReference>
<evidence type="ECO:0000259" key="3">
    <source>
        <dbReference type="Pfam" id="PF16331"/>
    </source>
</evidence>
<comment type="function">
    <text evidence="1">Mediates coordination of peptidoglycan synthesis and outer membrane constriction during cell division.</text>
</comment>
<keyword evidence="1" id="KW-0732">Signal</keyword>